<feature type="signal peptide" evidence="5">
    <location>
        <begin position="1"/>
        <end position="22"/>
    </location>
</feature>
<keyword evidence="2 3" id="KW-0808">Transferase</keyword>
<evidence type="ECO:0000313" key="7">
    <source>
        <dbReference type="Proteomes" id="UP000242381"/>
    </source>
</evidence>
<keyword evidence="4" id="KW-0472">Membrane</keyword>
<keyword evidence="1 3" id="KW-0328">Glycosyltransferase</keyword>
<dbReference type="PANTHER" id="PTHR48043">
    <property type="entry name" value="EG:EG0003.4 PROTEIN-RELATED"/>
    <property type="match status" value="1"/>
</dbReference>
<dbReference type="VEuPathDB" id="FungiDB:BCV72DRAFT_254924"/>
<keyword evidence="4" id="KW-0812">Transmembrane</keyword>
<evidence type="ECO:0000256" key="1">
    <source>
        <dbReference type="ARBA" id="ARBA00022676"/>
    </source>
</evidence>
<dbReference type="Pfam" id="PF00201">
    <property type="entry name" value="UDPGT"/>
    <property type="match status" value="1"/>
</dbReference>
<evidence type="ECO:0000256" key="2">
    <source>
        <dbReference type="ARBA" id="ARBA00022679"/>
    </source>
</evidence>
<evidence type="ECO:0000256" key="3">
    <source>
        <dbReference type="RuleBase" id="RU003718"/>
    </source>
</evidence>
<dbReference type="AlphaFoldDB" id="A0A0A1NA47"/>
<sequence length="558" mass="62989">MKLSTISIALLTASSQLTPGLAQQKFNLTTNFREPKNILFSCNLGGASHVLWVLETLQELSVRGHHVAWLTKEDQVKFIKGYPSVKLIVNGPGVFEKGEYRTLFEQASHMDPVRKSVHLFSRTTLNYTDEYLKHRVVFDTEQVDLVICDALNRACTEAAKAVKMPSVITASLAVSPDASAPYVNTKFFNMHHPISKGQSFYTRFTDRVISPVRFIIGSLPQIKKYTQQMKLVGVKVPINPMDNWKDSIKIINSVFGFEVPRPLGPLVELVGPILPQSYPDLNVELKTFLDNHYKVVYVGFGQMAVPTHKDIKLVLTALLENMEIQNIDGIIWSTRGIRELFPDTITTRSKTIYDINSFFESPANSSNIAFVDWVPQVAILHHPSTRLFITHGGAGSLYESMHAGVPVAVVPFFADQPGNAVMAEETGIGRWFRRTLSQAEANALVKEIIEDKTDQYRRNVNHRKALVQIRNERGKQRAADLIEEALFTHNDGKIIHRRDVRRDLPFFKAYNLDIHLALLASLLTLVYSIYCLAISAYVLTSRRVIVEKFKVNKKLKAN</sequence>
<dbReference type="PANTHER" id="PTHR48043:SF145">
    <property type="entry name" value="FI06409P-RELATED"/>
    <property type="match status" value="1"/>
</dbReference>
<dbReference type="EMBL" id="KV921342">
    <property type="protein sequence ID" value="ORE17943.1"/>
    <property type="molecule type" value="Genomic_DNA"/>
</dbReference>
<evidence type="ECO:0000256" key="4">
    <source>
        <dbReference type="SAM" id="Phobius"/>
    </source>
</evidence>
<dbReference type="Proteomes" id="UP000242381">
    <property type="component" value="Unassembled WGS sequence"/>
</dbReference>
<accession>A0A0A1NA47</accession>
<feature type="chain" id="PRO_5030003886" evidence="5">
    <location>
        <begin position="23"/>
        <end position="558"/>
    </location>
</feature>
<keyword evidence="4" id="KW-1133">Transmembrane helix</keyword>
<protein>
    <submittedName>
        <fullName evidence="6">UDP-Glycosyltransferase/glycogen phosphorylase</fullName>
    </submittedName>
</protein>
<dbReference type="InterPro" id="IPR035595">
    <property type="entry name" value="UDP_glycos_trans_CS"/>
</dbReference>
<dbReference type="InterPro" id="IPR050271">
    <property type="entry name" value="UDP-glycosyltransferase"/>
</dbReference>
<dbReference type="CDD" id="cd03784">
    <property type="entry name" value="GT1_Gtf-like"/>
    <property type="match status" value="1"/>
</dbReference>
<dbReference type="SUPFAM" id="SSF53756">
    <property type="entry name" value="UDP-Glycosyltransferase/glycogen phosphorylase"/>
    <property type="match status" value="1"/>
</dbReference>
<dbReference type="InterPro" id="IPR002213">
    <property type="entry name" value="UDP_glucos_trans"/>
</dbReference>
<name>A0A0A1NA47_RHIZD</name>
<reference evidence="6 7" key="1">
    <citation type="journal article" date="2016" name="Proc. Natl. Acad. Sci. U.S.A.">
        <title>Lipid metabolic changes in an early divergent fungus govern the establishment of a mutualistic symbiosis with endobacteria.</title>
        <authorList>
            <person name="Lastovetsky O.A."/>
            <person name="Gaspar M.L."/>
            <person name="Mondo S.J."/>
            <person name="LaButti K.M."/>
            <person name="Sandor L."/>
            <person name="Grigoriev I.V."/>
            <person name="Henry S.A."/>
            <person name="Pawlowska T.E."/>
        </authorList>
    </citation>
    <scope>NUCLEOTIDE SEQUENCE [LARGE SCALE GENOMIC DNA]</scope>
    <source>
        <strain evidence="6 7">ATCC 11559</strain>
    </source>
</reference>
<dbReference type="Gene3D" id="3.40.50.2000">
    <property type="entry name" value="Glycogen Phosphorylase B"/>
    <property type="match status" value="2"/>
</dbReference>
<evidence type="ECO:0000256" key="5">
    <source>
        <dbReference type="SAM" id="SignalP"/>
    </source>
</evidence>
<gene>
    <name evidence="6" type="ORF">BCV71DRAFT_286225</name>
</gene>
<organism evidence="6 7">
    <name type="scientific">Rhizopus microsporus</name>
    <dbReference type="NCBI Taxonomy" id="58291"/>
    <lineage>
        <taxon>Eukaryota</taxon>
        <taxon>Fungi</taxon>
        <taxon>Fungi incertae sedis</taxon>
        <taxon>Mucoromycota</taxon>
        <taxon>Mucoromycotina</taxon>
        <taxon>Mucoromycetes</taxon>
        <taxon>Mucorales</taxon>
        <taxon>Mucorineae</taxon>
        <taxon>Rhizopodaceae</taxon>
        <taxon>Rhizopus</taxon>
    </lineage>
</organism>
<dbReference type="PROSITE" id="PS00375">
    <property type="entry name" value="UDPGT"/>
    <property type="match status" value="1"/>
</dbReference>
<keyword evidence="5" id="KW-0732">Signal</keyword>
<proteinExistence type="inferred from homology"/>
<dbReference type="GO" id="GO:0008194">
    <property type="term" value="F:UDP-glycosyltransferase activity"/>
    <property type="evidence" value="ECO:0007669"/>
    <property type="project" value="InterPro"/>
</dbReference>
<comment type="similarity">
    <text evidence="3">Belongs to the UDP-glycosyltransferase family.</text>
</comment>
<dbReference type="OMA" id="HASMYDR"/>
<evidence type="ECO:0000313" key="6">
    <source>
        <dbReference type="EMBL" id="ORE17943.1"/>
    </source>
</evidence>
<feature type="transmembrane region" description="Helical" evidence="4">
    <location>
        <begin position="516"/>
        <end position="540"/>
    </location>
</feature>